<feature type="transmembrane region" description="Helical" evidence="6">
    <location>
        <begin position="173"/>
        <end position="189"/>
    </location>
</feature>
<dbReference type="InterPro" id="IPR011923">
    <property type="entry name" value="RodA/MrdB"/>
</dbReference>
<evidence type="ECO:0000256" key="2">
    <source>
        <dbReference type="ARBA" id="ARBA00022692"/>
    </source>
</evidence>
<name>A0ABW5ECI0_9GAMM</name>
<evidence type="ECO:0000256" key="3">
    <source>
        <dbReference type="ARBA" id="ARBA00022960"/>
    </source>
</evidence>
<dbReference type="Pfam" id="PF01098">
    <property type="entry name" value="FTSW_RODA_SPOVE"/>
    <property type="match status" value="1"/>
</dbReference>
<feature type="transmembrane region" description="Helical" evidence="6">
    <location>
        <begin position="31"/>
        <end position="51"/>
    </location>
</feature>
<keyword evidence="6" id="KW-0808">Transferase</keyword>
<protein>
    <recommendedName>
        <fullName evidence="6">Peptidoglycan glycosyltransferase MrdB</fullName>
        <shortName evidence="6">PGT</shortName>
        <ecNumber evidence="6">2.4.99.28</ecNumber>
    </recommendedName>
    <alternativeName>
        <fullName evidence="6">Cell elongation protein RodA</fullName>
    </alternativeName>
    <alternativeName>
        <fullName evidence="6">Cell wall polymerase</fullName>
    </alternativeName>
    <alternativeName>
        <fullName evidence="6">Peptidoglycan polymerase</fullName>
        <shortName evidence="6">PG polymerase</shortName>
    </alternativeName>
</protein>
<comment type="function">
    <text evidence="6">Peptidoglycan polymerase that is essential for cell wall elongation.</text>
</comment>
<dbReference type="Proteomes" id="UP001597425">
    <property type="component" value="Unassembled WGS sequence"/>
</dbReference>
<keyword evidence="8" id="KW-1185">Reference proteome</keyword>
<dbReference type="EMBL" id="JBHUJD010000016">
    <property type="protein sequence ID" value="MFD2311303.1"/>
    <property type="molecule type" value="Genomic_DNA"/>
</dbReference>
<dbReference type="InterPro" id="IPR001182">
    <property type="entry name" value="FtsW/RodA"/>
</dbReference>
<comment type="subcellular location">
    <subcellularLocation>
        <location evidence="6">Cell inner membrane</location>
        <topology evidence="6">Multi-pass membrane protein</topology>
    </subcellularLocation>
    <subcellularLocation>
        <location evidence="1">Membrane</location>
        <topology evidence="1">Multi-pass membrane protein</topology>
    </subcellularLocation>
</comment>
<dbReference type="RefSeq" id="WP_265721894.1">
    <property type="nucleotide sequence ID" value="NZ_JAPIVK010000016.1"/>
</dbReference>
<keyword evidence="6" id="KW-0961">Cell wall biogenesis/degradation</keyword>
<evidence type="ECO:0000313" key="7">
    <source>
        <dbReference type="EMBL" id="MFD2311303.1"/>
    </source>
</evidence>
<evidence type="ECO:0000256" key="4">
    <source>
        <dbReference type="ARBA" id="ARBA00022989"/>
    </source>
</evidence>
<feature type="transmembrane region" description="Helical" evidence="6">
    <location>
        <begin position="318"/>
        <end position="345"/>
    </location>
</feature>
<keyword evidence="5 6" id="KW-0472">Membrane</keyword>
<feature type="transmembrane region" description="Helical" evidence="6">
    <location>
        <begin position="150"/>
        <end position="167"/>
    </location>
</feature>
<comment type="caution">
    <text evidence="7">The sequence shown here is derived from an EMBL/GenBank/DDBJ whole genome shotgun (WGS) entry which is preliminary data.</text>
</comment>
<keyword evidence="6" id="KW-0328">Glycosyltransferase</keyword>
<keyword evidence="2 6" id="KW-0812">Transmembrane</keyword>
<proteinExistence type="inferred from homology"/>
<comment type="catalytic activity">
    <reaction evidence="6">
        <text>[GlcNAc-(1-&gt;4)-Mur2Ac(oyl-L-Ala-gamma-D-Glu-L-Lys-D-Ala-D-Ala)](n)-di-trans,octa-cis-undecaprenyl diphosphate + beta-D-GlcNAc-(1-&gt;4)-Mur2Ac(oyl-L-Ala-gamma-D-Glu-L-Lys-D-Ala-D-Ala)-di-trans,octa-cis-undecaprenyl diphosphate = [GlcNAc-(1-&gt;4)-Mur2Ac(oyl-L-Ala-gamma-D-Glu-L-Lys-D-Ala-D-Ala)](n+1)-di-trans,octa-cis-undecaprenyl diphosphate + di-trans,octa-cis-undecaprenyl diphosphate + H(+)</text>
        <dbReference type="Rhea" id="RHEA:23708"/>
        <dbReference type="Rhea" id="RHEA-COMP:9602"/>
        <dbReference type="Rhea" id="RHEA-COMP:9603"/>
        <dbReference type="ChEBI" id="CHEBI:15378"/>
        <dbReference type="ChEBI" id="CHEBI:58405"/>
        <dbReference type="ChEBI" id="CHEBI:60033"/>
        <dbReference type="ChEBI" id="CHEBI:78435"/>
        <dbReference type="EC" id="2.4.99.28"/>
    </reaction>
</comment>
<evidence type="ECO:0000256" key="6">
    <source>
        <dbReference type="HAMAP-Rule" id="MF_02079"/>
    </source>
</evidence>
<comment type="similarity">
    <text evidence="6">Belongs to the SEDS family. MrdB/RodA subfamily.</text>
</comment>
<accession>A0ABW5ECI0</accession>
<feature type="transmembrane region" description="Helical" evidence="6">
    <location>
        <begin position="196"/>
        <end position="212"/>
    </location>
</feature>
<dbReference type="EC" id="2.4.99.28" evidence="6"/>
<keyword evidence="4 6" id="KW-1133">Transmembrane helix</keyword>
<feature type="transmembrane region" description="Helical" evidence="6">
    <location>
        <begin position="63"/>
        <end position="81"/>
    </location>
</feature>
<dbReference type="HAMAP" id="MF_02079">
    <property type="entry name" value="PGT_RodA"/>
    <property type="match status" value="1"/>
</dbReference>
<gene>
    <name evidence="6 7" type="primary">rodA</name>
    <name evidence="6" type="synonym">mrdB</name>
    <name evidence="7" type="ORF">ACFSKX_12835</name>
</gene>
<dbReference type="PANTHER" id="PTHR30474:SF1">
    <property type="entry name" value="PEPTIDOGLYCAN GLYCOSYLTRANSFERASE MRDB"/>
    <property type="match status" value="1"/>
</dbReference>
<dbReference type="NCBIfam" id="TIGR02210">
    <property type="entry name" value="rodA_shape"/>
    <property type="match status" value="1"/>
</dbReference>
<sequence length="381" mass="41454">MASRDYMHRLPDSHGGLGRPVSFSRRWHIDVPLLVLLLVLASVGLVVLYSASGGEVHYVRRQSVFLGMALAVMVVAAQIPLDMYRRWSPWLYVGGCGLLAAVLFFGVGAKGAQRWLEIAGFRFQPSEALKLAVPMSVAAFLHRRNLPPSFLTVLGALVIVAVPAALIVRQPDLGTAILIAASGLFALYLAGLSWKLIVGAFLMLAAASYPIWEWGLREYQRQRILTLFNPDVDRLGAGWNIFQSKAAIGSGGLYGKGFMQGTQSQLDFLPESHTDFIIAVLSEEWGMRGALLLLLLYVLIIARGIYISFMAQDVFGRLLAGSITLTFFVYVFVNIGMVTGLLPVVGVPLPLVSHGGTAMITLMAGFGVLMAIGTERRRVSF</sequence>
<keyword evidence="6" id="KW-0997">Cell inner membrane</keyword>
<keyword evidence="3 6" id="KW-0133">Cell shape</keyword>
<evidence type="ECO:0000256" key="5">
    <source>
        <dbReference type="ARBA" id="ARBA00023136"/>
    </source>
</evidence>
<feature type="transmembrane region" description="Helical" evidence="6">
    <location>
        <begin position="87"/>
        <end position="107"/>
    </location>
</feature>
<organism evidence="7 8">
    <name type="scientific">Microbulbifer halophilus</name>
    <dbReference type="NCBI Taxonomy" id="453963"/>
    <lineage>
        <taxon>Bacteria</taxon>
        <taxon>Pseudomonadati</taxon>
        <taxon>Pseudomonadota</taxon>
        <taxon>Gammaproteobacteria</taxon>
        <taxon>Cellvibrionales</taxon>
        <taxon>Microbulbiferaceae</taxon>
        <taxon>Microbulbifer</taxon>
    </lineage>
</organism>
<keyword evidence="6" id="KW-0573">Peptidoglycan synthesis</keyword>
<evidence type="ECO:0000313" key="8">
    <source>
        <dbReference type="Proteomes" id="UP001597425"/>
    </source>
</evidence>
<reference evidence="8" key="1">
    <citation type="journal article" date="2019" name="Int. J. Syst. Evol. Microbiol.">
        <title>The Global Catalogue of Microorganisms (GCM) 10K type strain sequencing project: providing services to taxonomists for standard genome sequencing and annotation.</title>
        <authorList>
            <consortium name="The Broad Institute Genomics Platform"/>
            <consortium name="The Broad Institute Genome Sequencing Center for Infectious Disease"/>
            <person name="Wu L."/>
            <person name="Ma J."/>
        </authorList>
    </citation>
    <scope>NUCLEOTIDE SEQUENCE [LARGE SCALE GENOMIC DNA]</scope>
    <source>
        <strain evidence="8">KCTC 12848</strain>
    </source>
</reference>
<feature type="transmembrane region" description="Helical" evidence="6">
    <location>
        <begin position="285"/>
        <end position="306"/>
    </location>
</feature>
<dbReference type="PANTHER" id="PTHR30474">
    <property type="entry name" value="CELL CYCLE PROTEIN"/>
    <property type="match status" value="1"/>
</dbReference>
<evidence type="ECO:0000256" key="1">
    <source>
        <dbReference type="ARBA" id="ARBA00004141"/>
    </source>
</evidence>
<keyword evidence="6" id="KW-1003">Cell membrane</keyword>
<feature type="transmembrane region" description="Helical" evidence="6">
    <location>
        <begin position="351"/>
        <end position="372"/>
    </location>
</feature>
<comment type="pathway">
    <text evidence="6">Cell wall biogenesis; peptidoglycan biosynthesis.</text>
</comment>